<evidence type="ECO:0000313" key="2">
    <source>
        <dbReference type="EMBL" id="CAB4135174.1"/>
    </source>
</evidence>
<evidence type="ECO:0000313" key="1">
    <source>
        <dbReference type="EMBL" id="CAB4130806.1"/>
    </source>
</evidence>
<dbReference type="SUPFAM" id="SSF53448">
    <property type="entry name" value="Nucleotide-diphospho-sugar transferases"/>
    <property type="match status" value="1"/>
</dbReference>
<dbReference type="InterPro" id="IPR029044">
    <property type="entry name" value="Nucleotide-diphossugar_trans"/>
</dbReference>
<proteinExistence type="predicted"/>
<reference evidence="1" key="1">
    <citation type="submission" date="2020-04" db="EMBL/GenBank/DDBJ databases">
        <authorList>
            <person name="Chiriac C."/>
            <person name="Salcher M."/>
            <person name="Ghai R."/>
            <person name="Kavagutti S V."/>
        </authorList>
    </citation>
    <scope>NUCLEOTIDE SEQUENCE</scope>
</reference>
<sequence length="290" mass="33487">MKIAVIIPAHCSPSVLLLTVGTLLRTHSQHDLTIHVGVHKNYSDYCADLSLFEELKRIAHIHLVDEIDWAEHNANLNRYSLMHSKNLENLFSQVRYYAFDYLLILDQDLFIKADLISEILNRHPQADMLGAFFDDIADDMVPFQHSGDGAKLQRIPRMTPWCLLLSRRLYLEVLKDLTILRPLEVHNQADIHSICGHYTSTSDLPIFADTLALVAHRCRYSWGMKLGVEKVEKMEEWVHHFFAGSFNYGEWAIREKYGPHVEGISDIYKKTFPNGIAKERCPQCQQHPHS</sequence>
<dbReference type="EMBL" id="LR796249">
    <property type="protein sequence ID" value="CAB4130806.1"/>
    <property type="molecule type" value="Genomic_DNA"/>
</dbReference>
<name>A0A6J5LCB6_9CAUD</name>
<accession>A0A6J5LCB6</accession>
<gene>
    <name evidence="1" type="ORF">UFOVP127_24</name>
    <name evidence="2" type="ORF">UFOVP276_130</name>
</gene>
<protein>
    <submittedName>
        <fullName evidence="1">Uncharacterized protein</fullName>
    </submittedName>
</protein>
<organism evidence="1">
    <name type="scientific">uncultured Caudovirales phage</name>
    <dbReference type="NCBI Taxonomy" id="2100421"/>
    <lineage>
        <taxon>Viruses</taxon>
        <taxon>Duplodnaviria</taxon>
        <taxon>Heunggongvirae</taxon>
        <taxon>Uroviricota</taxon>
        <taxon>Caudoviricetes</taxon>
        <taxon>Peduoviridae</taxon>
        <taxon>Maltschvirus</taxon>
        <taxon>Maltschvirus maltsch</taxon>
    </lineage>
</organism>
<dbReference type="EMBL" id="LR796294">
    <property type="protein sequence ID" value="CAB4135174.1"/>
    <property type="molecule type" value="Genomic_DNA"/>
</dbReference>